<dbReference type="AlphaFoldDB" id="A0A4D7BE61"/>
<reference evidence="4 5" key="1">
    <citation type="submission" date="2019-04" db="EMBL/GenBank/DDBJ databases">
        <title>Phreatobacter aquaticus sp. nov.</title>
        <authorList>
            <person name="Choi A."/>
        </authorList>
    </citation>
    <scope>NUCLEOTIDE SEQUENCE [LARGE SCALE GENOMIC DNA]</scope>
    <source>
        <strain evidence="4 5">KCTC 52518</strain>
    </source>
</reference>
<dbReference type="InterPro" id="IPR000551">
    <property type="entry name" value="MerR-type_HTH_dom"/>
</dbReference>
<feature type="domain" description="HTH merR-type" evidence="3">
    <location>
        <begin position="5"/>
        <end position="74"/>
    </location>
</feature>
<evidence type="ECO:0000256" key="1">
    <source>
        <dbReference type="ARBA" id="ARBA00023125"/>
    </source>
</evidence>
<dbReference type="Pfam" id="PF13411">
    <property type="entry name" value="MerR_1"/>
    <property type="match status" value="1"/>
</dbReference>
<dbReference type="RefSeq" id="WP_136961716.1">
    <property type="nucleotide sequence ID" value="NZ_CP039690.1"/>
</dbReference>
<feature type="coiled-coil region" evidence="2">
    <location>
        <begin position="79"/>
        <end position="106"/>
    </location>
</feature>
<organism evidence="4 5">
    <name type="scientific">Phreatobacter stygius</name>
    <dbReference type="NCBI Taxonomy" id="1940610"/>
    <lineage>
        <taxon>Bacteria</taxon>
        <taxon>Pseudomonadati</taxon>
        <taxon>Pseudomonadota</taxon>
        <taxon>Alphaproteobacteria</taxon>
        <taxon>Hyphomicrobiales</taxon>
        <taxon>Phreatobacteraceae</taxon>
        <taxon>Phreatobacter</taxon>
    </lineage>
</organism>
<dbReference type="SUPFAM" id="SSF46955">
    <property type="entry name" value="Putative DNA-binding domain"/>
    <property type="match status" value="1"/>
</dbReference>
<evidence type="ECO:0000256" key="2">
    <source>
        <dbReference type="SAM" id="Coils"/>
    </source>
</evidence>
<dbReference type="PANTHER" id="PTHR30204:SF93">
    <property type="entry name" value="HTH MERR-TYPE DOMAIN-CONTAINING PROTEIN"/>
    <property type="match status" value="1"/>
</dbReference>
<dbReference type="PANTHER" id="PTHR30204">
    <property type="entry name" value="REDOX-CYCLING DRUG-SENSING TRANSCRIPTIONAL ACTIVATOR SOXR"/>
    <property type="match status" value="1"/>
</dbReference>
<dbReference type="PROSITE" id="PS50937">
    <property type="entry name" value="HTH_MERR_2"/>
    <property type="match status" value="1"/>
</dbReference>
<dbReference type="Proteomes" id="UP000298781">
    <property type="component" value="Chromosome"/>
</dbReference>
<proteinExistence type="predicted"/>
<dbReference type="KEGG" id="pstg:E8M01_19860"/>
<sequence length="310" mass="35129">MTEKLHTIGELSKLSGLSVRRIRFYSDKGLLPPATRTFSNYRIYSETDVARLDLIRTLRDAGVSLDIIRKILSRRLSLADVLTMRLQALEAEIAAQRRVAAVLRATLRAPHPSPSDLRRLWTVTTLSNAQFRTMIERFYDQVAEGARMDDDWKRQMIAAGTPELPDDPTSEQIDAWTELTAIITDQNFIAEMRTEAAGFWNDEFDPAAYAEAANRIMAKVRKAIEDGVQPSSSTGLAIARDWLESSAKAMKRVPDASFLEWHRAQYRKHHSRSTRYQELLAILRGDARNPSGAEWSWINEAMKPLLADAV</sequence>
<name>A0A4D7BE61_9HYPH</name>
<dbReference type="EMBL" id="CP039690">
    <property type="protein sequence ID" value="QCI66272.1"/>
    <property type="molecule type" value="Genomic_DNA"/>
</dbReference>
<dbReference type="PRINTS" id="PR00040">
    <property type="entry name" value="HTHMERR"/>
</dbReference>
<dbReference type="GO" id="GO:0003700">
    <property type="term" value="F:DNA-binding transcription factor activity"/>
    <property type="evidence" value="ECO:0007669"/>
    <property type="project" value="InterPro"/>
</dbReference>
<evidence type="ECO:0000313" key="5">
    <source>
        <dbReference type="Proteomes" id="UP000298781"/>
    </source>
</evidence>
<dbReference type="OrthoDB" id="9803659at2"/>
<keyword evidence="5" id="KW-1185">Reference proteome</keyword>
<dbReference type="InterPro" id="IPR009061">
    <property type="entry name" value="DNA-bd_dom_put_sf"/>
</dbReference>
<accession>A0A4D7BE61</accession>
<dbReference type="Gene3D" id="1.10.1660.10">
    <property type="match status" value="1"/>
</dbReference>
<dbReference type="SMART" id="SM00422">
    <property type="entry name" value="HTH_MERR"/>
    <property type="match status" value="1"/>
</dbReference>
<evidence type="ECO:0000259" key="3">
    <source>
        <dbReference type="PROSITE" id="PS50937"/>
    </source>
</evidence>
<dbReference type="InterPro" id="IPR047057">
    <property type="entry name" value="MerR_fam"/>
</dbReference>
<keyword evidence="2" id="KW-0175">Coiled coil</keyword>
<protein>
    <submittedName>
        <fullName evidence="4">MerR family transcriptional regulator</fullName>
    </submittedName>
</protein>
<evidence type="ECO:0000313" key="4">
    <source>
        <dbReference type="EMBL" id="QCI66272.1"/>
    </source>
</evidence>
<dbReference type="GO" id="GO:0003677">
    <property type="term" value="F:DNA binding"/>
    <property type="evidence" value="ECO:0007669"/>
    <property type="project" value="UniProtKB-KW"/>
</dbReference>
<gene>
    <name evidence="4" type="ORF">E8M01_19860</name>
</gene>
<keyword evidence="1" id="KW-0238">DNA-binding</keyword>